<dbReference type="RefSeq" id="WP_118483943.1">
    <property type="nucleotide sequence ID" value="NZ_CAUBSX010000017.1"/>
</dbReference>
<sequence>MTQNEELDKIFFVTFCMEQYKHEHNMTGKEVADLFSQQGVLTYLEENFEILHTQSRQ</sequence>
<dbReference type="EMBL" id="QRUU01000020">
    <property type="protein sequence ID" value="RGR97608.1"/>
    <property type="molecule type" value="Genomic_DNA"/>
</dbReference>
<name>A0A412GS21_9BACT</name>
<accession>A0A412GS21</accession>
<dbReference type="Proteomes" id="UP000285864">
    <property type="component" value="Unassembled WGS sequence"/>
</dbReference>
<dbReference type="Pfam" id="PF12668">
    <property type="entry name" value="DUF3791"/>
    <property type="match status" value="1"/>
</dbReference>
<gene>
    <name evidence="1" type="ORF">DWY20_06345</name>
</gene>
<dbReference type="AlphaFoldDB" id="A0A412GS21"/>
<keyword evidence="2" id="KW-1185">Reference proteome</keyword>
<dbReference type="InterPro" id="IPR024269">
    <property type="entry name" value="DUF3791"/>
</dbReference>
<reference evidence="1 2" key="1">
    <citation type="submission" date="2018-08" db="EMBL/GenBank/DDBJ databases">
        <title>A genome reference for cultivated species of the human gut microbiota.</title>
        <authorList>
            <person name="Zou Y."/>
            <person name="Xue W."/>
            <person name="Luo G."/>
        </authorList>
    </citation>
    <scope>NUCLEOTIDE SEQUENCE [LARGE SCALE GENOMIC DNA]</scope>
    <source>
        <strain evidence="1 2">AF24-2</strain>
    </source>
</reference>
<organism evidence="1 2">
    <name type="scientific">Phocaeicola coprocola</name>
    <dbReference type="NCBI Taxonomy" id="310298"/>
    <lineage>
        <taxon>Bacteria</taxon>
        <taxon>Pseudomonadati</taxon>
        <taxon>Bacteroidota</taxon>
        <taxon>Bacteroidia</taxon>
        <taxon>Bacteroidales</taxon>
        <taxon>Bacteroidaceae</taxon>
        <taxon>Phocaeicola</taxon>
    </lineage>
</organism>
<comment type="caution">
    <text evidence="1">The sequence shown here is derived from an EMBL/GenBank/DDBJ whole genome shotgun (WGS) entry which is preliminary data.</text>
</comment>
<proteinExistence type="predicted"/>
<evidence type="ECO:0000313" key="2">
    <source>
        <dbReference type="Proteomes" id="UP000285864"/>
    </source>
</evidence>
<protein>
    <submittedName>
        <fullName evidence="1">DUF3791 domain-containing protein</fullName>
    </submittedName>
</protein>
<evidence type="ECO:0000313" key="1">
    <source>
        <dbReference type="EMBL" id="RGR97608.1"/>
    </source>
</evidence>